<accession>A0A0A1Z772</accession>
<dbReference type="InterPro" id="IPR036134">
    <property type="entry name" value="Crypto/Photolyase_FAD-like_sf"/>
</dbReference>
<organism evidence="5 6">
    <name type="scientific">Prochlorococcus marinus str. GP2</name>
    <dbReference type="NCBI Taxonomy" id="59925"/>
    <lineage>
        <taxon>Bacteria</taxon>
        <taxon>Bacillati</taxon>
        <taxon>Cyanobacteriota</taxon>
        <taxon>Cyanophyceae</taxon>
        <taxon>Synechococcales</taxon>
        <taxon>Prochlorococcaceae</taxon>
        <taxon>Prochlorococcus</taxon>
    </lineage>
</organism>
<dbReference type="STRING" id="59925.EU91_1528"/>
<dbReference type="SUPFAM" id="SSF48173">
    <property type="entry name" value="Cryptochrome/photolyase FAD-binding domain"/>
    <property type="match status" value="1"/>
</dbReference>
<proteinExistence type="predicted"/>
<dbReference type="InterPro" id="IPR002081">
    <property type="entry name" value="Cryptochrome/DNA_photolyase_1"/>
</dbReference>
<dbReference type="GO" id="GO:0003904">
    <property type="term" value="F:deoxyribodipyrimidine photo-lyase activity"/>
    <property type="evidence" value="ECO:0007669"/>
    <property type="project" value="UniProtKB-EC"/>
</dbReference>
<evidence type="ECO:0000256" key="1">
    <source>
        <dbReference type="ARBA" id="ARBA00022630"/>
    </source>
</evidence>
<keyword evidence="5" id="KW-0456">Lyase</keyword>
<protein>
    <submittedName>
        <fullName evidence="5">Deoxyribodipyrimidine photolyase</fullName>
        <ecNumber evidence="5">4.1.99.3</ecNumber>
    </submittedName>
</protein>
<dbReference type="eggNOG" id="COG0415">
    <property type="taxonomic scope" value="Bacteria"/>
</dbReference>
<dbReference type="GO" id="GO:0071949">
    <property type="term" value="F:FAD binding"/>
    <property type="evidence" value="ECO:0007669"/>
    <property type="project" value="TreeGrafter"/>
</dbReference>
<dbReference type="Pfam" id="PF03441">
    <property type="entry name" value="FAD_binding_7"/>
    <property type="match status" value="1"/>
</dbReference>
<evidence type="ECO:0000256" key="3">
    <source>
        <dbReference type="PIRSR" id="PIRSR602081-1"/>
    </source>
</evidence>
<reference evidence="6" key="1">
    <citation type="journal article" date="2014" name="Sci. Data">
        <title>Genomes of diverse isolates of the marine cyanobacterium Prochlorococcus.</title>
        <authorList>
            <person name="Biller S."/>
            <person name="Berube P."/>
            <person name="Thompson J."/>
            <person name="Kelly L."/>
            <person name="Roggensack S."/>
            <person name="Awad L."/>
            <person name="Roache-Johnson K."/>
            <person name="Ding H."/>
            <person name="Giovannoni S.J."/>
            <person name="Moore L.R."/>
            <person name="Chisholm S.W."/>
        </authorList>
    </citation>
    <scope>NUCLEOTIDE SEQUENCE [LARGE SCALE GENOMIC DNA]</scope>
    <source>
        <strain evidence="6">GP2</strain>
    </source>
</reference>
<comment type="caution">
    <text evidence="5">The sequence shown here is derived from an EMBL/GenBank/DDBJ whole genome shotgun (WGS) entry which is preliminary data.</text>
</comment>
<keyword evidence="1 3" id="KW-0285">Flavoprotein</keyword>
<dbReference type="GO" id="GO:0003677">
    <property type="term" value="F:DNA binding"/>
    <property type="evidence" value="ECO:0007669"/>
    <property type="project" value="TreeGrafter"/>
</dbReference>
<feature type="domain" description="Cryptochrome/DNA photolyase FAD-binding" evidence="4">
    <location>
        <begin position="71"/>
        <end position="196"/>
    </location>
</feature>
<dbReference type="EMBL" id="JNAH01000008">
    <property type="protein sequence ID" value="KGF85427.1"/>
    <property type="molecule type" value="Genomic_DNA"/>
</dbReference>
<dbReference type="InterPro" id="IPR005101">
    <property type="entry name" value="Cryptochr/Photolyase_FAD-bd"/>
</dbReference>
<dbReference type="PANTHER" id="PTHR11455">
    <property type="entry name" value="CRYPTOCHROME"/>
    <property type="match status" value="1"/>
</dbReference>
<gene>
    <name evidence="5" type="ORF">EU91_1528</name>
</gene>
<sequence>MSFLLKAQNTWENFAKYKINDYAKLRNFDFGPNNESSVSKLSPFITHRILSEYDLIHDIKSKYKIKNSTKFVEEIFWRVYWKGWMENRPKVWRNFISKNNLDFDYELYESAINGNTELDFFNSWVHELKQYNYLHNHTRMWFASTWIFNLGLPWQLGAKFFFKYLFDGDAASNLLSWRWVGGLQTKGKQYLFSSSNLRKFSNNRFNAEKISNQQIFLEESNQIPLEDEIYKNDMYPKSDNLIMFENDLHLATFKNLLTSYKKVFIILLKNEQRQIKLSESVLKFKQDLVSEFVEYFDNVEQIDPYSLENTLKNTRQIDIIYPGVGENYDFITEFKNLHHKKIFNLVRDEDLFAWKFAKKGFFKFKENIPKINQRILENYSKNNF</sequence>
<dbReference type="Gene3D" id="1.10.579.10">
    <property type="entry name" value="DNA Cyclobutane Dipyrimidine Photolyase, subunit A, domain 3"/>
    <property type="match status" value="1"/>
</dbReference>
<feature type="binding site" evidence="3">
    <location>
        <position position="71"/>
    </location>
    <ligand>
        <name>FAD</name>
        <dbReference type="ChEBI" id="CHEBI:57692"/>
    </ligand>
</feature>
<keyword evidence="2 3" id="KW-0274">FAD</keyword>
<evidence type="ECO:0000256" key="2">
    <source>
        <dbReference type="ARBA" id="ARBA00022827"/>
    </source>
</evidence>
<dbReference type="RefSeq" id="WP_032524940.1">
    <property type="nucleotide sequence ID" value="NZ_CP138934.1"/>
</dbReference>
<evidence type="ECO:0000313" key="6">
    <source>
        <dbReference type="Proteomes" id="UP000030598"/>
    </source>
</evidence>
<dbReference type="PANTHER" id="PTHR11455:SF9">
    <property type="entry name" value="CRYPTOCHROME CIRCADIAN CLOCK 5 ISOFORM X1"/>
    <property type="match status" value="1"/>
</dbReference>
<dbReference type="Proteomes" id="UP000030598">
    <property type="component" value="Unassembled WGS sequence"/>
</dbReference>
<dbReference type="OrthoDB" id="9772484at2"/>
<name>A0A0A1Z772_PROMR</name>
<evidence type="ECO:0000259" key="4">
    <source>
        <dbReference type="Pfam" id="PF03441"/>
    </source>
</evidence>
<dbReference type="Gene3D" id="1.25.40.80">
    <property type="match status" value="1"/>
</dbReference>
<comment type="cofactor">
    <cofactor evidence="3">
        <name>FAD</name>
        <dbReference type="ChEBI" id="CHEBI:57692"/>
    </cofactor>
    <text evidence="3">Binds 1 FAD per subunit.</text>
</comment>
<feature type="binding site" evidence="3">
    <location>
        <position position="22"/>
    </location>
    <ligand>
        <name>FAD</name>
        <dbReference type="ChEBI" id="CHEBI:57692"/>
    </ligand>
</feature>
<feature type="binding site" evidence="3">
    <location>
        <begin position="167"/>
        <end position="169"/>
    </location>
    <ligand>
        <name>FAD</name>
        <dbReference type="ChEBI" id="CHEBI:57692"/>
    </ligand>
</feature>
<dbReference type="AlphaFoldDB" id="A0A0A1Z772"/>
<dbReference type="EC" id="4.1.99.3" evidence="5"/>
<evidence type="ECO:0000313" key="5">
    <source>
        <dbReference type="EMBL" id="KGF85427.1"/>
    </source>
</evidence>